<dbReference type="PANTHER" id="PTHR28152:SF1">
    <property type="entry name" value="HYDROXYACYL-THIOESTER DEHYDRATASE TYPE 2, MITOCHONDRIAL"/>
    <property type="match status" value="1"/>
</dbReference>
<evidence type="ECO:0000256" key="1">
    <source>
        <dbReference type="SAM" id="MobiDB-lite"/>
    </source>
</evidence>
<dbReference type="EC" id="4.2.1.153" evidence="3"/>
<evidence type="ECO:0000313" key="4">
    <source>
        <dbReference type="Proteomes" id="UP001549320"/>
    </source>
</evidence>
<proteinExistence type="predicted"/>
<dbReference type="GO" id="GO:0016829">
    <property type="term" value="F:lyase activity"/>
    <property type="evidence" value="ECO:0007669"/>
    <property type="project" value="UniProtKB-KW"/>
</dbReference>
<dbReference type="Pfam" id="PF13452">
    <property type="entry name" value="FAS1_DH_region"/>
    <property type="match status" value="1"/>
</dbReference>
<feature type="domain" description="FAS1-like dehydratase" evidence="2">
    <location>
        <begin position="45"/>
        <end position="134"/>
    </location>
</feature>
<dbReference type="InterPro" id="IPR039569">
    <property type="entry name" value="FAS1-like_DH_region"/>
</dbReference>
<name>A0ABV2QCB7_9BURK</name>
<dbReference type="EMBL" id="JBEPSH010000007">
    <property type="protein sequence ID" value="MET4578687.1"/>
    <property type="molecule type" value="Genomic_DNA"/>
</dbReference>
<comment type="caution">
    <text evidence="3">The sequence shown here is derived from an EMBL/GenBank/DDBJ whole genome shotgun (WGS) entry which is preliminary data.</text>
</comment>
<accession>A0ABV2QCB7</accession>
<dbReference type="Gene3D" id="3.10.129.10">
    <property type="entry name" value="Hotdog Thioesterase"/>
    <property type="match status" value="2"/>
</dbReference>
<keyword evidence="3" id="KW-0456">Lyase</keyword>
<evidence type="ECO:0000259" key="2">
    <source>
        <dbReference type="Pfam" id="PF13452"/>
    </source>
</evidence>
<protein>
    <submittedName>
        <fullName evidence="3">3-methylfumaryl-CoA hydratase</fullName>
        <ecNumber evidence="3">4.2.1.153</ecNumber>
    </submittedName>
</protein>
<dbReference type="InterPro" id="IPR029069">
    <property type="entry name" value="HotDog_dom_sf"/>
</dbReference>
<dbReference type="RefSeq" id="WP_354446125.1">
    <property type="nucleotide sequence ID" value="NZ_JBEPSH010000007.1"/>
</dbReference>
<keyword evidence="4" id="KW-1185">Reference proteome</keyword>
<feature type="region of interest" description="Disordered" evidence="1">
    <location>
        <begin position="144"/>
        <end position="174"/>
    </location>
</feature>
<dbReference type="Proteomes" id="UP001549320">
    <property type="component" value="Unassembled WGS sequence"/>
</dbReference>
<dbReference type="PANTHER" id="PTHR28152">
    <property type="entry name" value="HYDROXYACYL-THIOESTER DEHYDRATASE TYPE 2, MITOCHONDRIAL"/>
    <property type="match status" value="1"/>
</dbReference>
<feature type="compositionally biased region" description="Low complexity" evidence="1">
    <location>
        <begin position="147"/>
        <end position="158"/>
    </location>
</feature>
<gene>
    <name evidence="3" type="ORF">ABIE13_003803</name>
</gene>
<dbReference type="InterPro" id="IPR052741">
    <property type="entry name" value="Mitochondrial_HTD2"/>
</dbReference>
<evidence type="ECO:0000313" key="3">
    <source>
        <dbReference type="EMBL" id="MET4578687.1"/>
    </source>
</evidence>
<sequence>MDQWIGRTQEAYDVVGLAPARHLAAMLDLPTASIAFGSEIPGFWYQILFSPFDLQSKLAADGHPTKGEFLPPIPWPRRLLAGRRVGFDSPIQIGAEVYRTSTIQSIVPKTGRSGSLCFVTVAHELKDSNNRRLVKEEQDIVYRQAVDTPSDSTTPSSSASHPERIESFPPPHFSDKYRPDATMLFRYSAITFNAHRIHYDLPFARDVEGYPELVVNGGLTTIKLWQMVAAHTNRPILASRSRNLQTLFANREATLCAAFTGTSQILAWALNDQGVPVMRMELELGELA</sequence>
<reference evidence="3 4" key="1">
    <citation type="submission" date="2024-06" db="EMBL/GenBank/DDBJ databases">
        <title>Sorghum-associated microbial communities from plants grown in Nebraska, USA.</title>
        <authorList>
            <person name="Schachtman D."/>
        </authorList>
    </citation>
    <scope>NUCLEOTIDE SEQUENCE [LARGE SCALE GENOMIC DNA]</scope>
    <source>
        <strain evidence="3 4">2709</strain>
    </source>
</reference>
<organism evidence="3 4">
    <name type="scientific">Ottowia thiooxydans</name>
    <dbReference type="NCBI Taxonomy" id="219182"/>
    <lineage>
        <taxon>Bacteria</taxon>
        <taxon>Pseudomonadati</taxon>
        <taxon>Pseudomonadota</taxon>
        <taxon>Betaproteobacteria</taxon>
        <taxon>Burkholderiales</taxon>
        <taxon>Comamonadaceae</taxon>
        <taxon>Ottowia</taxon>
    </lineage>
</organism>
<dbReference type="SUPFAM" id="SSF54637">
    <property type="entry name" value="Thioesterase/thiol ester dehydrase-isomerase"/>
    <property type="match status" value="1"/>
</dbReference>